<evidence type="ECO:0000313" key="3">
    <source>
        <dbReference type="EMBL" id="MFC3848551.1"/>
    </source>
</evidence>
<feature type="non-terminal residue" evidence="3">
    <location>
        <position position="507"/>
    </location>
</feature>
<keyword evidence="4" id="KW-1185">Reference proteome</keyword>
<feature type="compositionally biased region" description="Basic and acidic residues" evidence="2">
    <location>
        <begin position="487"/>
        <end position="500"/>
    </location>
</feature>
<dbReference type="Proteomes" id="UP001595783">
    <property type="component" value="Unassembled WGS sequence"/>
</dbReference>
<organism evidence="3 4">
    <name type="scientific">Helicobacter baculiformis</name>
    <dbReference type="NCBI Taxonomy" id="427351"/>
    <lineage>
        <taxon>Bacteria</taxon>
        <taxon>Pseudomonadati</taxon>
        <taxon>Campylobacterota</taxon>
        <taxon>Epsilonproteobacteria</taxon>
        <taxon>Campylobacterales</taxon>
        <taxon>Helicobacteraceae</taxon>
        <taxon>Helicobacter</taxon>
    </lineage>
</organism>
<keyword evidence="1" id="KW-0175">Coiled coil</keyword>
<proteinExistence type="predicted"/>
<feature type="coiled-coil region" evidence="1">
    <location>
        <begin position="310"/>
        <end position="341"/>
    </location>
</feature>
<gene>
    <name evidence="3" type="ORF">ACFOPX_08545</name>
</gene>
<evidence type="ECO:0000256" key="1">
    <source>
        <dbReference type="SAM" id="Coils"/>
    </source>
</evidence>
<comment type="caution">
    <text evidence="3">The sequence shown here is derived from an EMBL/GenBank/DDBJ whole genome shotgun (WGS) entry which is preliminary data.</text>
</comment>
<evidence type="ECO:0000256" key="2">
    <source>
        <dbReference type="SAM" id="MobiDB-lite"/>
    </source>
</evidence>
<reference evidence="4" key="1">
    <citation type="journal article" date="2019" name="Int. J. Syst. Evol. Microbiol.">
        <title>The Global Catalogue of Microorganisms (GCM) 10K type strain sequencing project: providing services to taxonomists for standard genome sequencing and annotation.</title>
        <authorList>
            <consortium name="The Broad Institute Genomics Platform"/>
            <consortium name="The Broad Institute Genome Sequencing Center for Infectious Disease"/>
            <person name="Wu L."/>
            <person name="Ma J."/>
        </authorList>
    </citation>
    <scope>NUCLEOTIDE SEQUENCE [LARGE SCALE GENOMIC DNA]</scope>
    <source>
        <strain evidence="4">CCUG 53816</strain>
    </source>
</reference>
<evidence type="ECO:0008006" key="5">
    <source>
        <dbReference type="Google" id="ProtNLM"/>
    </source>
</evidence>
<accession>A0ABV7ZMB4</accession>
<dbReference type="EMBL" id="JBHRZO010000082">
    <property type="protein sequence ID" value="MFC3848551.1"/>
    <property type="molecule type" value="Genomic_DNA"/>
</dbReference>
<feature type="region of interest" description="Disordered" evidence="2">
    <location>
        <begin position="485"/>
        <end position="507"/>
    </location>
</feature>
<protein>
    <recommendedName>
        <fullName evidence="5">Mobilization protein</fullName>
    </recommendedName>
</protein>
<name>A0ABV7ZMB4_9HELI</name>
<sequence length="507" mass="57573">MERQEEHNDRTIRAHYFLKSGGLGIECNRSAEEAMALRDRLIEQAKANYKRCFKQTFKASRYIYSAVANIKPETTMQDLEKLATHFKTKYGFQCFQIAIHRDEGHIDDEGKEQINQHAHLEFVTLDEKTGKSLFRTTNDKILSQMQTETADILGMQRGEAVKKSGRKRIEPRAYAQLMNETRQKHKAEKQELTATKDNTIEELKTQLAALKTTNAELTAKLNELIALVAPTDKKLTAKEFKEKLKEIRNQMIVINKLCGEDKIFTQEDYKDIKALEASNLEEGAKEIVSRALERFTTRLVAPYTQEIEGLKTANAQKDAQIAELTTAKAQLEQVLDRVDEKVQGLAPLLTEAVEAYRTQGVAVLEAQKAYELGRAEGNREKDAFIKEIKEGMKADGFTGFKKLLGLTKKDSHNNPAYLSPNQLDKQMKGVKETIATAVQPLLDENNDNAKTMESSLNRSLFNVAFELKQMKGEFKDSQEYGKQLTAEQEKNKDLTRENAKLKQQIAS</sequence>
<evidence type="ECO:0000313" key="4">
    <source>
        <dbReference type="Proteomes" id="UP001595783"/>
    </source>
</evidence>
<feature type="coiled-coil region" evidence="1">
    <location>
        <begin position="175"/>
        <end position="257"/>
    </location>
</feature>